<dbReference type="GO" id="GO:0052621">
    <property type="term" value="F:diguanylate cyclase activity"/>
    <property type="evidence" value="ECO:0007669"/>
    <property type="project" value="UniProtKB-EC"/>
</dbReference>
<dbReference type="CDD" id="cd01949">
    <property type="entry name" value="GGDEF"/>
    <property type="match status" value="1"/>
</dbReference>
<dbReference type="PROSITE" id="PS50887">
    <property type="entry name" value="GGDEF"/>
    <property type="match status" value="1"/>
</dbReference>
<sequence>MKKDWWQRFVNTKSSENIDTKRKKLVLFAFTYIGGTILVIFGIKTPAESNLALKVILLTTAVIIFSNAFVSYFHEKLEVTFTITGLSIIPMVWAIVYTGGHLNTGLYWTFPFPITLFILFGYLRGLQLNIVLFSGIAFLVLSPEQIEASYRIAEVSRYFAAYIVNIILCLIGEYYRSRSHTELTKLSVERQRQANTDPLTKLPNRRFINTAFMNMVTDEQFDHFPITIAVLDVDHFKQVNDNYGHDAGDLVLKQLADVIKSSVRDTDIVARTGGEEFLMIFLDAEIQTGLIIAEKVREAVENSQFDIQNRSLPITVSIGCVEAKTYQQFEQGTLLADKQLYKAKSSGRNCIC</sequence>
<reference evidence="6 7" key="1">
    <citation type="submission" date="2020-04" db="EMBL/GenBank/DDBJ databases">
        <title>Thalassotalea sp. M1531, isolated from the surface of marine red alga.</title>
        <authorList>
            <person name="Pang L."/>
            <person name="Lu D.-C."/>
        </authorList>
    </citation>
    <scope>NUCLEOTIDE SEQUENCE [LARGE SCALE GENOMIC DNA]</scope>
    <source>
        <strain evidence="6 7">M1531</strain>
    </source>
</reference>
<dbReference type="EMBL" id="JABBXH010000002">
    <property type="protein sequence ID" value="NMP31212.1"/>
    <property type="molecule type" value="Genomic_DNA"/>
</dbReference>
<feature type="domain" description="GGDEF" evidence="5">
    <location>
        <begin position="224"/>
        <end position="352"/>
    </location>
</feature>
<proteinExistence type="predicted"/>
<keyword evidence="4" id="KW-0812">Transmembrane</keyword>
<evidence type="ECO:0000313" key="7">
    <source>
        <dbReference type="Proteomes" id="UP000568664"/>
    </source>
</evidence>
<accession>A0A7Y0LBR9</accession>
<dbReference type="InterPro" id="IPR029787">
    <property type="entry name" value="Nucleotide_cyclase"/>
</dbReference>
<dbReference type="Gene3D" id="3.30.70.270">
    <property type="match status" value="1"/>
</dbReference>
<dbReference type="SUPFAM" id="SSF55073">
    <property type="entry name" value="Nucleotide cyclase"/>
    <property type="match status" value="1"/>
</dbReference>
<dbReference type="NCBIfam" id="TIGR00254">
    <property type="entry name" value="GGDEF"/>
    <property type="match status" value="1"/>
</dbReference>
<dbReference type="PANTHER" id="PTHR45138">
    <property type="entry name" value="REGULATORY COMPONENTS OF SENSORY TRANSDUCTION SYSTEM"/>
    <property type="match status" value="1"/>
</dbReference>
<keyword evidence="4" id="KW-1133">Transmembrane helix</keyword>
<dbReference type="RefSeq" id="WP_169074542.1">
    <property type="nucleotide sequence ID" value="NZ_JABBXH010000002.1"/>
</dbReference>
<dbReference type="Pfam" id="PF00990">
    <property type="entry name" value="GGDEF"/>
    <property type="match status" value="1"/>
</dbReference>
<organism evidence="6 7">
    <name type="scientific">Thalassotalea algicola</name>
    <dbReference type="NCBI Taxonomy" id="2716224"/>
    <lineage>
        <taxon>Bacteria</taxon>
        <taxon>Pseudomonadati</taxon>
        <taxon>Pseudomonadota</taxon>
        <taxon>Gammaproteobacteria</taxon>
        <taxon>Alteromonadales</taxon>
        <taxon>Colwelliaceae</taxon>
        <taxon>Thalassotalea</taxon>
    </lineage>
</organism>
<name>A0A7Y0LBR9_9GAMM</name>
<protein>
    <recommendedName>
        <fullName evidence="2">diguanylate cyclase</fullName>
        <ecNumber evidence="2">2.7.7.65</ecNumber>
    </recommendedName>
</protein>
<dbReference type="InterPro" id="IPR043128">
    <property type="entry name" value="Rev_trsase/Diguanyl_cyclase"/>
</dbReference>
<dbReference type="FunFam" id="3.30.70.270:FF:000001">
    <property type="entry name" value="Diguanylate cyclase domain protein"/>
    <property type="match status" value="1"/>
</dbReference>
<dbReference type="EC" id="2.7.7.65" evidence="2"/>
<dbReference type="InterPro" id="IPR050469">
    <property type="entry name" value="Diguanylate_Cyclase"/>
</dbReference>
<gene>
    <name evidence="6" type="ORF">HII17_06535</name>
</gene>
<keyword evidence="7" id="KW-1185">Reference proteome</keyword>
<evidence type="ECO:0000256" key="3">
    <source>
        <dbReference type="ARBA" id="ARBA00034247"/>
    </source>
</evidence>
<feature type="transmembrane region" description="Helical" evidence="4">
    <location>
        <begin position="130"/>
        <end position="146"/>
    </location>
</feature>
<comment type="caution">
    <text evidence="6">The sequence shown here is derived from an EMBL/GenBank/DDBJ whole genome shotgun (WGS) entry which is preliminary data.</text>
</comment>
<comment type="catalytic activity">
    <reaction evidence="3">
        <text>2 GTP = 3',3'-c-di-GMP + 2 diphosphate</text>
        <dbReference type="Rhea" id="RHEA:24898"/>
        <dbReference type="ChEBI" id="CHEBI:33019"/>
        <dbReference type="ChEBI" id="CHEBI:37565"/>
        <dbReference type="ChEBI" id="CHEBI:58805"/>
        <dbReference type="EC" id="2.7.7.65"/>
    </reaction>
</comment>
<feature type="transmembrane region" description="Helical" evidence="4">
    <location>
        <begin position="55"/>
        <end position="73"/>
    </location>
</feature>
<dbReference type="InterPro" id="IPR000160">
    <property type="entry name" value="GGDEF_dom"/>
</dbReference>
<evidence type="ECO:0000259" key="5">
    <source>
        <dbReference type="PROSITE" id="PS50887"/>
    </source>
</evidence>
<evidence type="ECO:0000256" key="4">
    <source>
        <dbReference type="SAM" id="Phobius"/>
    </source>
</evidence>
<feature type="transmembrane region" description="Helical" evidence="4">
    <location>
        <begin position="80"/>
        <end position="99"/>
    </location>
</feature>
<dbReference type="AlphaFoldDB" id="A0A7Y0LBR9"/>
<evidence type="ECO:0000313" key="6">
    <source>
        <dbReference type="EMBL" id="NMP31212.1"/>
    </source>
</evidence>
<evidence type="ECO:0000256" key="2">
    <source>
        <dbReference type="ARBA" id="ARBA00012528"/>
    </source>
</evidence>
<dbReference type="Proteomes" id="UP000568664">
    <property type="component" value="Unassembled WGS sequence"/>
</dbReference>
<feature type="transmembrane region" description="Helical" evidence="4">
    <location>
        <begin position="158"/>
        <end position="175"/>
    </location>
</feature>
<comment type="cofactor">
    <cofactor evidence="1">
        <name>Mg(2+)</name>
        <dbReference type="ChEBI" id="CHEBI:18420"/>
    </cofactor>
</comment>
<keyword evidence="4" id="KW-0472">Membrane</keyword>
<dbReference type="SMART" id="SM00267">
    <property type="entry name" value="GGDEF"/>
    <property type="match status" value="1"/>
</dbReference>
<dbReference type="PANTHER" id="PTHR45138:SF9">
    <property type="entry name" value="DIGUANYLATE CYCLASE DGCM-RELATED"/>
    <property type="match status" value="1"/>
</dbReference>
<feature type="transmembrane region" description="Helical" evidence="4">
    <location>
        <begin position="25"/>
        <end position="43"/>
    </location>
</feature>
<evidence type="ECO:0000256" key="1">
    <source>
        <dbReference type="ARBA" id="ARBA00001946"/>
    </source>
</evidence>